<name>A0AAV7PQY7_PLEWA</name>
<organism evidence="1 2">
    <name type="scientific">Pleurodeles waltl</name>
    <name type="common">Iberian ribbed newt</name>
    <dbReference type="NCBI Taxonomy" id="8319"/>
    <lineage>
        <taxon>Eukaryota</taxon>
        <taxon>Metazoa</taxon>
        <taxon>Chordata</taxon>
        <taxon>Craniata</taxon>
        <taxon>Vertebrata</taxon>
        <taxon>Euteleostomi</taxon>
        <taxon>Amphibia</taxon>
        <taxon>Batrachia</taxon>
        <taxon>Caudata</taxon>
        <taxon>Salamandroidea</taxon>
        <taxon>Salamandridae</taxon>
        <taxon>Pleurodelinae</taxon>
        <taxon>Pleurodeles</taxon>
    </lineage>
</organism>
<comment type="caution">
    <text evidence="1">The sequence shown here is derived from an EMBL/GenBank/DDBJ whole genome shotgun (WGS) entry which is preliminary data.</text>
</comment>
<accession>A0AAV7PQY7</accession>
<proteinExistence type="predicted"/>
<sequence>MGNPCSEFLAEVELACLEEEQMEALEAPLDLEEMKSSIRELASAGFDAVLEDGKAQFAGFGARLSPSTGMPD</sequence>
<gene>
    <name evidence="1" type="ORF">NDU88_009042</name>
</gene>
<dbReference type="AlphaFoldDB" id="A0AAV7PQY7"/>
<keyword evidence="2" id="KW-1185">Reference proteome</keyword>
<evidence type="ECO:0000313" key="1">
    <source>
        <dbReference type="EMBL" id="KAJ1130692.1"/>
    </source>
</evidence>
<dbReference type="EMBL" id="JANPWB010000011">
    <property type="protein sequence ID" value="KAJ1130692.1"/>
    <property type="molecule type" value="Genomic_DNA"/>
</dbReference>
<dbReference type="Proteomes" id="UP001066276">
    <property type="component" value="Chromosome 7"/>
</dbReference>
<reference evidence="1" key="1">
    <citation type="journal article" date="2022" name="bioRxiv">
        <title>Sequencing and chromosome-scale assembly of the giantPleurodeles waltlgenome.</title>
        <authorList>
            <person name="Brown T."/>
            <person name="Elewa A."/>
            <person name="Iarovenko S."/>
            <person name="Subramanian E."/>
            <person name="Araus A.J."/>
            <person name="Petzold A."/>
            <person name="Susuki M."/>
            <person name="Suzuki K.-i.T."/>
            <person name="Hayashi T."/>
            <person name="Toyoda A."/>
            <person name="Oliveira C."/>
            <person name="Osipova E."/>
            <person name="Leigh N.D."/>
            <person name="Simon A."/>
            <person name="Yun M.H."/>
        </authorList>
    </citation>
    <scope>NUCLEOTIDE SEQUENCE</scope>
    <source>
        <strain evidence="1">20211129_DDA</strain>
        <tissue evidence="1">Liver</tissue>
    </source>
</reference>
<protein>
    <submittedName>
        <fullName evidence="1">Uncharacterized protein</fullName>
    </submittedName>
</protein>
<evidence type="ECO:0000313" key="2">
    <source>
        <dbReference type="Proteomes" id="UP001066276"/>
    </source>
</evidence>